<keyword evidence="7" id="KW-0283">Flagellar rotation</keyword>
<dbReference type="EMBL" id="VTUZ01000034">
    <property type="protein sequence ID" value="KAA1003592.1"/>
    <property type="molecule type" value="Genomic_DNA"/>
</dbReference>
<comment type="function">
    <text evidence="10">FliG is one of three proteins (FliG, FliN, FliM) that forms the rotor-mounted switch complex (C ring), located at the base of the basal body. This complex interacts with the CheY and CheZ chemotaxis proteins, in addition to contacting components of the motor that determine the direction of flagellar rotation.</text>
</comment>
<dbReference type="PRINTS" id="PR00954">
    <property type="entry name" value="FLGMOTORFLIG"/>
</dbReference>
<evidence type="ECO:0000256" key="2">
    <source>
        <dbReference type="ARBA" id="ARBA00004413"/>
    </source>
</evidence>
<dbReference type="AlphaFoldDB" id="A0A5B0GJV8"/>
<evidence type="ECO:0000256" key="1">
    <source>
        <dbReference type="ARBA" id="ARBA00004117"/>
    </source>
</evidence>
<dbReference type="GO" id="GO:0003774">
    <property type="term" value="F:cytoskeletal motor activity"/>
    <property type="evidence" value="ECO:0007669"/>
    <property type="project" value="InterPro"/>
</dbReference>
<dbReference type="InterPro" id="IPR000090">
    <property type="entry name" value="Flg_Motor_Flig"/>
</dbReference>
<accession>A0A5B0GJV8</accession>
<comment type="caution">
    <text evidence="13">The sequence shown here is derived from an EMBL/GenBank/DDBJ whole genome shotgun (WGS) entry which is preliminary data.</text>
</comment>
<evidence type="ECO:0000256" key="8">
    <source>
        <dbReference type="ARBA" id="ARBA00023136"/>
    </source>
</evidence>
<keyword evidence="9" id="KW-0975">Bacterial flagellum</keyword>
<keyword evidence="8" id="KW-0472">Membrane</keyword>
<feature type="domain" description="Flagellar motor switch protein FliG N-terminal" evidence="12">
    <location>
        <begin position="4"/>
        <end position="102"/>
    </location>
</feature>
<protein>
    <recommendedName>
        <fullName evidence="4">Flagellar motor switch protein FliG</fullName>
    </recommendedName>
</protein>
<dbReference type="PANTHER" id="PTHR30534">
    <property type="entry name" value="FLAGELLAR MOTOR SWITCH PROTEIN FLIG"/>
    <property type="match status" value="1"/>
</dbReference>
<evidence type="ECO:0000313" key="13">
    <source>
        <dbReference type="EMBL" id="KAA1003592.1"/>
    </source>
</evidence>
<comment type="subcellular location">
    <subcellularLocation>
        <location evidence="1">Bacterial flagellum basal body</location>
    </subcellularLocation>
    <subcellularLocation>
        <location evidence="2">Cell membrane</location>
        <topology evidence="2">Peripheral membrane protein</topology>
        <orientation evidence="2">Cytoplasmic side</orientation>
    </subcellularLocation>
</comment>
<evidence type="ECO:0000256" key="3">
    <source>
        <dbReference type="ARBA" id="ARBA00010299"/>
    </source>
</evidence>
<proteinExistence type="inferred from homology"/>
<evidence type="ECO:0000259" key="12">
    <source>
        <dbReference type="Pfam" id="PF14842"/>
    </source>
</evidence>
<gene>
    <name evidence="13" type="ORF">FVF58_35645</name>
</gene>
<reference evidence="13 14" key="1">
    <citation type="submission" date="2019-08" db="EMBL/GenBank/DDBJ databases">
        <title>Paraburkholderia sp. DCY113.</title>
        <authorList>
            <person name="Kang J."/>
        </authorList>
    </citation>
    <scope>NUCLEOTIDE SEQUENCE [LARGE SCALE GENOMIC DNA]</scope>
    <source>
        <strain evidence="13 14">DCY113</strain>
    </source>
</reference>
<comment type="similarity">
    <text evidence="3">Belongs to the FliG family.</text>
</comment>
<evidence type="ECO:0000256" key="4">
    <source>
        <dbReference type="ARBA" id="ARBA00021870"/>
    </source>
</evidence>
<dbReference type="Gene3D" id="1.10.220.30">
    <property type="match status" value="1"/>
</dbReference>
<keyword evidence="6" id="KW-0145">Chemotaxis</keyword>
<evidence type="ECO:0000256" key="10">
    <source>
        <dbReference type="ARBA" id="ARBA00025598"/>
    </source>
</evidence>
<dbReference type="Proteomes" id="UP000325273">
    <property type="component" value="Unassembled WGS sequence"/>
</dbReference>
<feature type="compositionally biased region" description="Basic and acidic residues" evidence="11">
    <location>
        <begin position="180"/>
        <end position="191"/>
    </location>
</feature>
<dbReference type="InterPro" id="IPR011002">
    <property type="entry name" value="FliG_a-hlx"/>
</dbReference>
<feature type="region of interest" description="Disordered" evidence="11">
    <location>
        <begin position="142"/>
        <end position="191"/>
    </location>
</feature>
<dbReference type="InterPro" id="IPR028263">
    <property type="entry name" value="FliG_N"/>
</dbReference>
<dbReference type="GO" id="GO:0005886">
    <property type="term" value="C:plasma membrane"/>
    <property type="evidence" value="ECO:0007669"/>
    <property type="project" value="UniProtKB-SubCell"/>
</dbReference>
<evidence type="ECO:0000256" key="11">
    <source>
        <dbReference type="SAM" id="MobiDB-lite"/>
    </source>
</evidence>
<evidence type="ECO:0000256" key="9">
    <source>
        <dbReference type="ARBA" id="ARBA00023143"/>
    </source>
</evidence>
<dbReference type="Pfam" id="PF14842">
    <property type="entry name" value="FliG_N"/>
    <property type="match status" value="1"/>
</dbReference>
<sequence length="191" mass="20711">MNAEGINKAALLLMSLGENDPAQAFRFLGTREVQKISTSMSALENLTRGAVDTVLQDFSKEAETHTTLLLDSKDYIRSVLTRALGEDRAGGIKDRILPGDDASGIEGLKWLDAPTSASRVAFYPVRAVAVTIRVSVAYSARSPRRRRAAHRGNVASHAGPIARPANGVRNKMSQTGSLLSRRELESRPQNL</sequence>
<organism evidence="13 14">
    <name type="scientific">Paraburkholderia panacisoli</name>
    <dbReference type="NCBI Taxonomy" id="2603818"/>
    <lineage>
        <taxon>Bacteria</taxon>
        <taxon>Pseudomonadati</taxon>
        <taxon>Pseudomonadota</taxon>
        <taxon>Betaproteobacteria</taxon>
        <taxon>Burkholderiales</taxon>
        <taxon>Burkholderiaceae</taxon>
        <taxon>Paraburkholderia</taxon>
    </lineage>
</organism>
<dbReference type="GO" id="GO:0071973">
    <property type="term" value="P:bacterial-type flagellum-dependent cell motility"/>
    <property type="evidence" value="ECO:0007669"/>
    <property type="project" value="InterPro"/>
</dbReference>
<keyword evidence="5" id="KW-1003">Cell membrane</keyword>
<evidence type="ECO:0000256" key="5">
    <source>
        <dbReference type="ARBA" id="ARBA00022475"/>
    </source>
</evidence>
<keyword evidence="14" id="KW-1185">Reference proteome</keyword>
<evidence type="ECO:0000256" key="7">
    <source>
        <dbReference type="ARBA" id="ARBA00022779"/>
    </source>
</evidence>
<name>A0A5B0GJV8_9BURK</name>
<evidence type="ECO:0000313" key="14">
    <source>
        <dbReference type="Proteomes" id="UP000325273"/>
    </source>
</evidence>
<dbReference type="GO" id="GO:0009425">
    <property type="term" value="C:bacterial-type flagellum basal body"/>
    <property type="evidence" value="ECO:0007669"/>
    <property type="project" value="UniProtKB-SubCell"/>
</dbReference>
<dbReference type="PANTHER" id="PTHR30534:SF0">
    <property type="entry name" value="FLAGELLAR MOTOR SWITCH PROTEIN FLIG"/>
    <property type="match status" value="1"/>
</dbReference>
<dbReference type="GO" id="GO:0006935">
    <property type="term" value="P:chemotaxis"/>
    <property type="evidence" value="ECO:0007669"/>
    <property type="project" value="UniProtKB-KW"/>
</dbReference>
<evidence type="ECO:0000256" key="6">
    <source>
        <dbReference type="ARBA" id="ARBA00022500"/>
    </source>
</evidence>
<dbReference type="SUPFAM" id="SSF48029">
    <property type="entry name" value="FliG"/>
    <property type="match status" value="1"/>
</dbReference>